<keyword evidence="3" id="KW-1185">Reference proteome</keyword>
<dbReference type="Proteomes" id="UP000324797">
    <property type="component" value="Unassembled WGS sequence"/>
</dbReference>
<proteinExistence type="predicted"/>
<dbReference type="AlphaFoldDB" id="A0A5S4YL57"/>
<evidence type="ECO:0000313" key="3">
    <source>
        <dbReference type="Proteomes" id="UP000324797"/>
    </source>
</evidence>
<protein>
    <submittedName>
        <fullName evidence="2">C4-dicarboxylate ABC transporter substrate-binding protein</fullName>
    </submittedName>
</protein>
<dbReference type="RefSeq" id="WP_148741755.1">
    <property type="nucleotide sequence ID" value="NZ_VSTH01000078.1"/>
</dbReference>
<dbReference type="InterPro" id="IPR011852">
    <property type="entry name" value="TRAP_TAXI"/>
</dbReference>
<dbReference type="Gene3D" id="3.40.190.10">
    <property type="entry name" value="Periplasmic binding protein-like II"/>
    <property type="match status" value="2"/>
</dbReference>
<gene>
    <name evidence="2" type="ORF">FXV83_23240</name>
</gene>
<evidence type="ECO:0000256" key="1">
    <source>
        <dbReference type="SAM" id="Phobius"/>
    </source>
</evidence>
<dbReference type="PANTHER" id="PTHR42941">
    <property type="entry name" value="SLL1037 PROTEIN"/>
    <property type="match status" value="1"/>
</dbReference>
<keyword evidence="1" id="KW-0812">Transmembrane</keyword>
<comment type="caution">
    <text evidence="2">The sequence shown here is derived from an EMBL/GenBank/DDBJ whole genome shotgun (WGS) entry which is preliminary data.</text>
</comment>
<feature type="transmembrane region" description="Helical" evidence="1">
    <location>
        <begin position="12"/>
        <end position="33"/>
    </location>
</feature>
<dbReference type="Pfam" id="PF16868">
    <property type="entry name" value="NMT1_3"/>
    <property type="match status" value="1"/>
</dbReference>
<organism evidence="2 3">
    <name type="scientific">Bradyrhizobium hipponense</name>
    <dbReference type="NCBI Taxonomy" id="2605638"/>
    <lineage>
        <taxon>Bacteria</taxon>
        <taxon>Pseudomonadati</taxon>
        <taxon>Pseudomonadota</taxon>
        <taxon>Alphaproteobacteria</taxon>
        <taxon>Hyphomicrobiales</taxon>
        <taxon>Nitrobacteraceae</taxon>
        <taxon>Bradyrhizobium</taxon>
    </lineage>
</organism>
<dbReference type="PANTHER" id="PTHR42941:SF1">
    <property type="entry name" value="SLL1037 PROTEIN"/>
    <property type="match status" value="1"/>
</dbReference>
<accession>A0A5S4YL57</accession>
<keyword evidence="1" id="KW-0472">Membrane</keyword>
<evidence type="ECO:0000313" key="2">
    <source>
        <dbReference type="EMBL" id="TYO64344.1"/>
    </source>
</evidence>
<name>A0A5S4YL57_9BRAD</name>
<reference evidence="2 3" key="1">
    <citation type="submission" date="2019-08" db="EMBL/GenBank/DDBJ databases">
        <title>Bradyrhizobium hipponensis sp. nov., a rhizobium isolated from a Lupinus angustifolius root nodule in Tunisia.</title>
        <authorList>
            <person name="Off K."/>
            <person name="Rejili M."/>
            <person name="Mars M."/>
            <person name="Brachmann A."/>
            <person name="Marin M."/>
        </authorList>
    </citation>
    <scope>NUCLEOTIDE SEQUENCE [LARGE SCALE GENOMIC DNA]</scope>
    <source>
        <strain evidence="3">aSej3</strain>
    </source>
</reference>
<dbReference type="SUPFAM" id="SSF53850">
    <property type="entry name" value="Periplasmic binding protein-like II"/>
    <property type="match status" value="1"/>
</dbReference>
<dbReference type="EMBL" id="VSTH01000078">
    <property type="protein sequence ID" value="TYO64344.1"/>
    <property type="molecule type" value="Genomic_DNA"/>
</dbReference>
<keyword evidence="1" id="KW-1133">Transmembrane helix</keyword>
<sequence length="440" mass="46756">MMSAKLPLWLRLFLLVGVIVFAAGAGLLAYRYYTHPVTLTVAAGSIDGEAAKAMSGIAGELVSRNAPVRLKVIDSGTALEAANAFSAGKVDLAVVRGDVGDLSQAQAVVVVSHMVVLIIAPPGSSIDSIENLKGRTIGVVGGAANAKIVDVLTKEYDLASAKVAFKYIGLTDVRQAIQSKQVNALLVAIPLADRYLSLVRGFFQLDHKKVPALIPIESAEAIAGTERAFESFDVPKGTLRGSPPVPEDDLTTLRTSLYLVAQKKLGTDLVTSLTQAIMSARRDLLREQPIFAQITAPSTDQDAYLPLHPGAAAVYNSTTQSFMDEYGNWIYLTPMVLGGAATMLAAAWKFLGVGNRAPEGPLDSLYALARRIRKVDTEAELSDIEEEIDGILKAERTKSAGGDDSAVDDATLNVAAHRLESLIHDRRTLIAKRPVVASAA</sequence>